<dbReference type="EMBL" id="BAABJQ010000012">
    <property type="protein sequence ID" value="GAA5189522.1"/>
    <property type="molecule type" value="Genomic_DNA"/>
</dbReference>
<proteinExistence type="predicted"/>
<gene>
    <name evidence="1" type="ORF">GCM10023322_42550</name>
</gene>
<accession>A0ABP9RZH4</accession>
<evidence type="ECO:0000313" key="1">
    <source>
        <dbReference type="EMBL" id="GAA5189522.1"/>
    </source>
</evidence>
<sequence>MTALVPATRSLTTANPAPTLAPILDCLDAVRRRHGDAPVHGIAPGLLVEDPTGWLPATWLADGSALPDLFDAAARRWGGSPHANAALAWKSYTYWLALPAVLGYAYARRVPAMTADNTLVKLHVDPPFLEIGLRRPQIAVLPGHPLAGHLVRREPGGRAGRPSLRGTDVRVVEDLPGYLRTTLVDRHLTPVLDALAGSVRLSRRALLGSLASGIGYALARAQHALPEPITGTAHTLLSALGLEDLVEVSERPAVRRHTCCLAFTLPEPKVCRGCCIETTPAVSPAR</sequence>
<name>A0ABP9RZH4_9ACTN</name>
<evidence type="ECO:0000313" key="2">
    <source>
        <dbReference type="Proteomes" id="UP001501570"/>
    </source>
</evidence>
<reference evidence="2" key="1">
    <citation type="journal article" date="2019" name="Int. J. Syst. Evol. Microbiol.">
        <title>The Global Catalogue of Microorganisms (GCM) 10K type strain sequencing project: providing services to taxonomists for standard genome sequencing and annotation.</title>
        <authorList>
            <consortium name="The Broad Institute Genomics Platform"/>
            <consortium name="The Broad Institute Genome Sequencing Center for Infectious Disease"/>
            <person name="Wu L."/>
            <person name="Ma J."/>
        </authorList>
    </citation>
    <scope>NUCLEOTIDE SEQUENCE [LARGE SCALE GENOMIC DNA]</scope>
    <source>
        <strain evidence="2">JCM 18304</strain>
    </source>
</reference>
<protein>
    <recommendedName>
        <fullName evidence="3">Ferric iron reductase FhuF-like transporter</fullName>
    </recommendedName>
</protein>
<keyword evidence="2" id="KW-1185">Reference proteome</keyword>
<comment type="caution">
    <text evidence="1">The sequence shown here is derived from an EMBL/GenBank/DDBJ whole genome shotgun (WGS) entry which is preliminary data.</text>
</comment>
<dbReference type="Proteomes" id="UP001501570">
    <property type="component" value="Unassembled WGS sequence"/>
</dbReference>
<organism evidence="1 2">
    <name type="scientific">Rugosimonospora acidiphila</name>
    <dbReference type="NCBI Taxonomy" id="556531"/>
    <lineage>
        <taxon>Bacteria</taxon>
        <taxon>Bacillati</taxon>
        <taxon>Actinomycetota</taxon>
        <taxon>Actinomycetes</taxon>
        <taxon>Micromonosporales</taxon>
        <taxon>Micromonosporaceae</taxon>
        <taxon>Rugosimonospora</taxon>
    </lineage>
</organism>
<evidence type="ECO:0008006" key="3">
    <source>
        <dbReference type="Google" id="ProtNLM"/>
    </source>
</evidence>
<dbReference type="RefSeq" id="WP_425570929.1">
    <property type="nucleotide sequence ID" value="NZ_BAABJQ010000012.1"/>
</dbReference>